<evidence type="ECO:0000313" key="13">
    <source>
        <dbReference type="Proteomes" id="UP001222958"/>
    </source>
</evidence>
<dbReference type="InterPro" id="IPR000212">
    <property type="entry name" value="DNA_helicase_UvrD/REP"/>
</dbReference>
<protein>
    <recommendedName>
        <fullName evidence="8">DNA 3'-5' helicase</fullName>
        <ecNumber evidence="8">5.6.2.4</ecNumber>
    </recommendedName>
</protein>
<dbReference type="GO" id="GO:0003677">
    <property type="term" value="F:DNA binding"/>
    <property type="evidence" value="ECO:0007669"/>
    <property type="project" value="InterPro"/>
</dbReference>
<comment type="catalytic activity">
    <reaction evidence="9">
        <text>ATP + H2O = ADP + phosphate + H(+)</text>
        <dbReference type="Rhea" id="RHEA:13065"/>
        <dbReference type="ChEBI" id="CHEBI:15377"/>
        <dbReference type="ChEBI" id="CHEBI:15378"/>
        <dbReference type="ChEBI" id="CHEBI:30616"/>
        <dbReference type="ChEBI" id="CHEBI:43474"/>
        <dbReference type="ChEBI" id="CHEBI:456216"/>
        <dbReference type="EC" id="5.6.2.4"/>
    </reaction>
</comment>
<evidence type="ECO:0000259" key="11">
    <source>
        <dbReference type="PROSITE" id="PS51198"/>
    </source>
</evidence>
<dbReference type="PANTHER" id="PTHR11070:SF3">
    <property type="entry name" value="DNA 3'-5' HELICASE"/>
    <property type="match status" value="1"/>
</dbReference>
<dbReference type="Pfam" id="PF13361">
    <property type="entry name" value="UvrD_C"/>
    <property type="match status" value="1"/>
</dbReference>
<dbReference type="GO" id="GO:0016787">
    <property type="term" value="F:hydrolase activity"/>
    <property type="evidence" value="ECO:0007669"/>
    <property type="project" value="UniProtKB-UniRule"/>
</dbReference>
<dbReference type="InterPro" id="IPR013986">
    <property type="entry name" value="DExx_box_DNA_helicase_dom_sf"/>
</dbReference>
<evidence type="ECO:0000256" key="6">
    <source>
        <dbReference type="ARBA" id="ARBA00023235"/>
    </source>
</evidence>
<keyword evidence="2 10" id="KW-0547">Nucleotide-binding</keyword>
<feature type="binding site" evidence="10">
    <location>
        <begin position="65"/>
        <end position="72"/>
    </location>
    <ligand>
        <name>ATP</name>
        <dbReference type="ChEBI" id="CHEBI:30616"/>
    </ligand>
</feature>
<dbReference type="EMBL" id="JARVUX010000007">
    <property type="protein sequence ID" value="MDH2337019.1"/>
    <property type="molecule type" value="Genomic_DNA"/>
</dbReference>
<sequence length="650" mass="76549">MEQLDKRELCKYICKREICDNNINLCSGTINSKCKSRNQSCLEFLNKEQLGYILSDINKNIYLKACPGSGKTEVLGVKSAYEINKWLEKDKGIAILTFTNSAEDEIRSRVESYLNKKIEYPHFIGTFTSWIHGYIGHAFIANFINYQGDELKDKSLKVIDSDINSEFLKLFSTKYKYNELNIIRANQYYYDLKSNRYKYSSKNVRDGDKILEKLLKSDSWRNDELKRLKEKFWRNGYITYEDFEYNIYKLFSTNKEITRIVANRFPKIFVDECQDLSYIQLKILNLLMKQGVNLHLIGDINQAIYGFRDIEPKDITEFINLSEFYIEELNTNYRSCKKIVDICGDIIRENNNINAAIPEKCMSSLIIFLYEKNKEQKIIDKFQNLITKYNFDNNKCKIIVRNINLKNKILGYKNSPNSENILEILAKGLYWRKNCINIEQYKEGYINICKAIRYIFFYDKQHLNSTQFYRPICMEILEWKALISKITINLNDIQDLLDYTLTWTEWKDKLKKELIILLEKFDILDKNSIRLPNIRKGYKDKVLKETLFISRNQSINCDITTVHSSKGLSFDAVLFMSSYQGASSDDSGAFWKQWFDNSIISEKNRIAYVGFSRAKYLLVLGIPKTKNFSDEDYNLLESKGFKIIDINEDV</sequence>
<dbReference type="RefSeq" id="WP_279858023.1">
    <property type="nucleotide sequence ID" value="NZ_JARVUX010000007.1"/>
</dbReference>
<dbReference type="GO" id="GO:0000725">
    <property type="term" value="P:recombinational repair"/>
    <property type="evidence" value="ECO:0007669"/>
    <property type="project" value="TreeGrafter"/>
</dbReference>
<dbReference type="GO" id="GO:0005829">
    <property type="term" value="C:cytosol"/>
    <property type="evidence" value="ECO:0007669"/>
    <property type="project" value="TreeGrafter"/>
</dbReference>
<reference evidence="12" key="1">
    <citation type="submission" date="2023-04" db="EMBL/GenBank/DDBJ databases">
        <title>Epidemiological investigation of Clostridium perfringens isolated from cattle.</title>
        <authorList>
            <person name="Tian R."/>
        </authorList>
    </citation>
    <scope>NUCLEOTIDE SEQUENCE</scope>
    <source>
        <strain evidence="12">ZWCP172</strain>
    </source>
</reference>
<comment type="similarity">
    <text evidence="1">Belongs to the helicase family. UvrD subfamily.</text>
</comment>
<evidence type="ECO:0000256" key="4">
    <source>
        <dbReference type="ARBA" id="ARBA00022806"/>
    </source>
</evidence>
<accession>A0AAP4AC55</accession>
<dbReference type="Pfam" id="PF00580">
    <property type="entry name" value="UvrD-helicase"/>
    <property type="match status" value="1"/>
</dbReference>
<evidence type="ECO:0000256" key="7">
    <source>
        <dbReference type="ARBA" id="ARBA00034617"/>
    </source>
</evidence>
<dbReference type="PROSITE" id="PS51198">
    <property type="entry name" value="UVRD_HELICASE_ATP_BIND"/>
    <property type="match status" value="1"/>
</dbReference>
<evidence type="ECO:0000256" key="10">
    <source>
        <dbReference type="PROSITE-ProRule" id="PRU00560"/>
    </source>
</evidence>
<gene>
    <name evidence="12" type="ORF">QDQ28_12595</name>
</gene>
<proteinExistence type="inferred from homology"/>
<keyword evidence="6" id="KW-0413">Isomerase</keyword>
<dbReference type="SUPFAM" id="SSF52540">
    <property type="entry name" value="P-loop containing nucleoside triphosphate hydrolases"/>
    <property type="match status" value="1"/>
</dbReference>
<name>A0AAP4AC55_CLOPF</name>
<dbReference type="InterPro" id="IPR014017">
    <property type="entry name" value="DNA_helicase_UvrD-like_C"/>
</dbReference>
<evidence type="ECO:0000256" key="3">
    <source>
        <dbReference type="ARBA" id="ARBA00022801"/>
    </source>
</evidence>
<dbReference type="Gene3D" id="1.10.10.160">
    <property type="match status" value="1"/>
</dbReference>
<keyword evidence="3 10" id="KW-0378">Hydrolase</keyword>
<evidence type="ECO:0000256" key="2">
    <source>
        <dbReference type="ARBA" id="ARBA00022741"/>
    </source>
</evidence>
<dbReference type="Gene3D" id="3.40.50.300">
    <property type="entry name" value="P-loop containing nucleotide triphosphate hydrolases"/>
    <property type="match status" value="2"/>
</dbReference>
<dbReference type="PANTHER" id="PTHR11070">
    <property type="entry name" value="UVRD / RECB / PCRA DNA HELICASE FAMILY MEMBER"/>
    <property type="match status" value="1"/>
</dbReference>
<feature type="domain" description="UvrD-like helicase ATP-binding" evidence="11">
    <location>
        <begin position="44"/>
        <end position="336"/>
    </location>
</feature>
<dbReference type="InterPro" id="IPR014016">
    <property type="entry name" value="UvrD-like_ATP-bd"/>
</dbReference>
<comment type="catalytic activity">
    <reaction evidence="7">
        <text>Couples ATP hydrolysis with the unwinding of duplex DNA by translocating in the 3'-5' direction.</text>
        <dbReference type="EC" id="5.6.2.4"/>
    </reaction>
</comment>
<evidence type="ECO:0000256" key="5">
    <source>
        <dbReference type="ARBA" id="ARBA00022840"/>
    </source>
</evidence>
<organism evidence="12 13">
    <name type="scientific">Clostridium perfringens</name>
    <dbReference type="NCBI Taxonomy" id="1502"/>
    <lineage>
        <taxon>Bacteria</taxon>
        <taxon>Bacillati</taxon>
        <taxon>Bacillota</taxon>
        <taxon>Clostridia</taxon>
        <taxon>Eubacteriales</taxon>
        <taxon>Clostridiaceae</taxon>
        <taxon>Clostridium</taxon>
    </lineage>
</organism>
<keyword evidence="5 10" id="KW-0067">ATP-binding</keyword>
<evidence type="ECO:0000256" key="8">
    <source>
        <dbReference type="ARBA" id="ARBA00034808"/>
    </source>
</evidence>
<dbReference type="AlphaFoldDB" id="A0AAP4AC55"/>
<dbReference type="Proteomes" id="UP001222958">
    <property type="component" value="Unassembled WGS sequence"/>
</dbReference>
<dbReference type="InterPro" id="IPR027417">
    <property type="entry name" value="P-loop_NTPase"/>
</dbReference>
<evidence type="ECO:0000256" key="1">
    <source>
        <dbReference type="ARBA" id="ARBA00009922"/>
    </source>
</evidence>
<evidence type="ECO:0000313" key="12">
    <source>
        <dbReference type="EMBL" id="MDH2337019.1"/>
    </source>
</evidence>
<dbReference type="GO" id="GO:0005524">
    <property type="term" value="F:ATP binding"/>
    <property type="evidence" value="ECO:0007669"/>
    <property type="project" value="UniProtKB-UniRule"/>
</dbReference>
<dbReference type="GO" id="GO:0043138">
    <property type="term" value="F:3'-5' DNA helicase activity"/>
    <property type="evidence" value="ECO:0007669"/>
    <property type="project" value="UniProtKB-EC"/>
</dbReference>
<dbReference type="EC" id="5.6.2.4" evidence="8"/>
<comment type="caution">
    <text evidence="12">The sequence shown here is derived from an EMBL/GenBank/DDBJ whole genome shotgun (WGS) entry which is preliminary data.</text>
</comment>
<evidence type="ECO:0000256" key="9">
    <source>
        <dbReference type="ARBA" id="ARBA00048988"/>
    </source>
</evidence>
<keyword evidence="4 10" id="KW-0347">Helicase</keyword>